<dbReference type="Proteomes" id="UP000295247">
    <property type="component" value="Unassembled WGS sequence"/>
</dbReference>
<dbReference type="SMART" id="SM00267">
    <property type="entry name" value="GGDEF"/>
    <property type="match status" value="1"/>
</dbReference>
<dbReference type="PANTHER" id="PTHR45138">
    <property type="entry name" value="REGULATORY COMPONENTS OF SENSORY TRANSDUCTION SYSTEM"/>
    <property type="match status" value="1"/>
</dbReference>
<dbReference type="InterPro" id="IPR029787">
    <property type="entry name" value="Nucleotide_cyclase"/>
</dbReference>
<gene>
    <name evidence="6" type="ORF">EDC29_104207</name>
</gene>
<dbReference type="AlphaFoldDB" id="A0A4R4ACP8"/>
<dbReference type="PANTHER" id="PTHR45138:SF9">
    <property type="entry name" value="DIGUANYLATE CYCLASE DGCM-RELATED"/>
    <property type="match status" value="1"/>
</dbReference>
<dbReference type="RefSeq" id="WP_132229435.1">
    <property type="nucleotide sequence ID" value="NZ_NRRH01000036.1"/>
</dbReference>
<evidence type="ECO:0000256" key="1">
    <source>
        <dbReference type="ARBA" id="ARBA00001946"/>
    </source>
</evidence>
<name>A0A4R4ACP8_MARGR</name>
<keyword evidence="4" id="KW-0175">Coiled coil</keyword>
<dbReference type="InterPro" id="IPR050469">
    <property type="entry name" value="Diguanylate_Cyclase"/>
</dbReference>
<reference evidence="6 7" key="1">
    <citation type="submission" date="2019-03" db="EMBL/GenBank/DDBJ databases">
        <title>Genomic Encyclopedia of Type Strains, Phase IV (KMG-IV): sequencing the most valuable type-strain genomes for metagenomic binning, comparative biology and taxonomic classification.</title>
        <authorList>
            <person name="Goeker M."/>
        </authorList>
    </citation>
    <scope>NUCLEOTIDE SEQUENCE [LARGE SCALE GENOMIC DNA]</scope>
    <source>
        <strain evidence="6 7">DSM 203</strain>
    </source>
</reference>
<dbReference type="CDD" id="cd01949">
    <property type="entry name" value="GGDEF"/>
    <property type="match status" value="1"/>
</dbReference>
<dbReference type="PROSITE" id="PS50887">
    <property type="entry name" value="GGDEF"/>
    <property type="match status" value="1"/>
</dbReference>
<protein>
    <recommendedName>
        <fullName evidence="2">diguanylate cyclase</fullName>
        <ecNumber evidence="2">2.7.7.65</ecNumber>
    </recommendedName>
</protein>
<dbReference type="EC" id="2.7.7.65" evidence="2"/>
<evidence type="ECO:0000256" key="2">
    <source>
        <dbReference type="ARBA" id="ARBA00012528"/>
    </source>
</evidence>
<feature type="domain" description="GGDEF" evidence="5">
    <location>
        <begin position="427"/>
        <end position="559"/>
    </location>
</feature>
<dbReference type="Pfam" id="PF00990">
    <property type="entry name" value="GGDEF"/>
    <property type="match status" value="1"/>
</dbReference>
<dbReference type="InterPro" id="IPR000160">
    <property type="entry name" value="GGDEF_dom"/>
</dbReference>
<evidence type="ECO:0000256" key="3">
    <source>
        <dbReference type="ARBA" id="ARBA00034247"/>
    </source>
</evidence>
<evidence type="ECO:0000256" key="4">
    <source>
        <dbReference type="SAM" id="Coils"/>
    </source>
</evidence>
<dbReference type="Pfam" id="PF20975">
    <property type="entry name" value="DGCcoil"/>
    <property type="match status" value="1"/>
</dbReference>
<accession>A0A4R4ACP8</accession>
<comment type="caution">
    <text evidence="6">The sequence shown here is derived from an EMBL/GenBank/DDBJ whole genome shotgun (WGS) entry which is preliminary data.</text>
</comment>
<evidence type="ECO:0000259" key="5">
    <source>
        <dbReference type="PROSITE" id="PS50887"/>
    </source>
</evidence>
<feature type="coiled-coil region" evidence="4">
    <location>
        <begin position="340"/>
        <end position="396"/>
    </location>
</feature>
<proteinExistence type="predicted"/>
<organism evidence="6 7">
    <name type="scientific">Marichromatium gracile</name>
    <name type="common">Chromatium gracile</name>
    <dbReference type="NCBI Taxonomy" id="1048"/>
    <lineage>
        <taxon>Bacteria</taxon>
        <taxon>Pseudomonadati</taxon>
        <taxon>Pseudomonadota</taxon>
        <taxon>Gammaproteobacteria</taxon>
        <taxon>Chromatiales</taxon>
        <taxon>Chromatiaceae</taxon>
        <taxon>Marichromatium</taxon>
    </lineage>
</organism>
<dbReference type="NCBIfam" id="TIGR00254">
    <property type="entry name" value="GGDEF"/>
    <property type="match status" value="1"/>
</dbReference>
<dbReference type="FunFam" id="3.30.70.270:FF:000001">
    <property type="entry name" value="Diguanylate cyclase domain protein"/>
    <property type="match status" value="1"/>
</dbReference>
<dbReference type="EMBL" id="SMDC01000004">
    <property type="protein sequence ID" value="TCW36419.1"/>
    <property type="molecule type" value="Genomic_DNA"/>
</dbReference>
<evidence type="ECO:0000313" key="6">
    <source>
        <dbReference type="EMBL" id="TCW36419.1"/>
    </source>
</evidence>
<dbReference type="SUPFAM" id="SSF55073">
    <property type="entry name" value="Nucleotide cyclase"/>
    <property type="match status" value="1"/>
</dbReference>
<dbReference type="InterPro" id="IPR048516">
    <property type="entry name" value="DGCcoil"/>
</dbReference>
<dbReference type="GO" id="GO:0052621">
    <property type="term" value="F:diguanylate cyclase activity"/>
    <property type="evidence" value="ECO:0007669"/>
    <property type="project" value="UniProtKB-EC"/>
</dbReference>
<sequence>MASQDTNHWKEKYYGTLDTLEAKEKAWAQIEKTLRYAVSRLSLAVETPDRTFEEQLESLRQAIRKNATAKQIGLLMEDISESMLRLDEQRAQPDDLDRAIARLDDLLEQQRLPGALKKETKTLRKRLRDARREPGLGAALAAYSDYARTLTDWLASSEQGSEGLFGRLFGGHRESGAEETPTELVDLDTQPAEIEAPLPPRDDLATTLDPSLPAFNLVLLDLIHRLDLPETFAKQFSAITTLLRDEPSAETAERAVTEIADLLARARHHLEQEKKDIEHFLSQLTGRLEALDRYLEASFGQREESARQGASIDADMSAEVARIRRSVDAAQDVDQLKLSIQGHLSNIQQHMDARRSLEQEQLNQARAEIDHLKQELGKVQEESGELRQLLHEARQRALFDSLTGLSNRLAYDERIAQECERWARYGHPAVLSIWDVDFFKRINDRFGHTAGDNVLKILGKLLRTSIRKSDFVARFGGEEFMMLLPETEIETALEVAEKLREQVAASRFQYRGQPVPVTMSCGLAAFVEDDTPEDVYRRADAALYEAKRSGRNCCRVHGG</sequence>
<evidence type="ECO:0000313" key="7">
    <source>
        <dbReference type="Proteomes" id="UP000295247"/>
    </source>
</evidence>
<comment type="catalytic activity">
    <reaction evidence="3">
        <text>2 GTP = 3',3'-c-di-GMP + 2 diphosphate</text>
        <dbReference type="Rhea" id="RHEA:24898"/>
        <dbReference type="ChEBI" id="CHEBI:33019"/>
        <dbReference type="ChEBI" id="CHEBI:37565"/>
        <dbReference type="ChEBI" id="CHEBI:58805"/>
        <dbReference type="EC" id="2.7.7.65"/>
    </reaction>
</comment>
<dbReference type="Gene3D" id="3.30.70.270">
    <property type="match status" value="1"/>
</dbReference>
<comment type="cofactor">
    <cofactor evidence="1">
        <name>Mg(2+)</name>
        <dbReference type="ChEBI" id="CHEBI:18420"/>
    </cofactor>
</comment>
<dbReference type="InterPro" id="IPR043128">
    <property type="entry name" value="Rev_trsase/Diguanyl_cyclase"/>
</dbReference>